<feature type="domain" description="Major facilitator superfamily (MFS) profile" evidence="7">
    <location>
        <begin position="25"/>
        <end position="399"/>
    </location>
</feature>
<proteinExistence type="predicted"/>
<dbReference type="SUPFAM" id="SSF103473">
    <property type="entry name" value="MFS general substrate transporter"/>
    <property type="match status" value="1"/>
</dbReference>
<evidence type="ECO:0000256" key="1">
    <source>
        <dbReference type="ARBA" id="ARBA00004651"/>
    </source>
</evidence>
<reference evidence="8 9" key="1">
    <citation type="submission" date="2017-08" db="EMBL/GenBank/DDBJ databases">
        <title>Complete genome sequence of Gluconacetobacter saccharivorans CV1 isolated from Fermented Vinegar.</title>
        <authorList>
            <person name="Kim S.-Y."/>
        </authorList>
    </citation>
    <scope>NUCLEOTIDE SEQUENCE [LARGE SCALE GENOMIC DNA]</scope>
    <source>
        <strain evidence="8 9">CV1</strain>
    </source>
</reference>
<gene>
    <name evidence="8" type="primary">ydhP_2</name>
    <name evidence="8" type="ORF">CD178_01748</name>
</gene>
<keyword evidence="2" id="KW-1003">Cell membrane</keyword>
<keyword evidence="4 6" id="KW-1133">Transmembrane helix</keyword>
<dbReference type="CDD" id="cd17324">
    <property type="entry name" value="MFS_NepI_like"/>
    <property type="match status" value="1"/>
</dbReference>
<feature type="transmembrane region" description="Helical" evidence="6">
    <location>
        <begin position="179"/>
        <end position="201"/>
    </location>
</feature>
<feature type="transmembrane region" description="Helical" evidence="6">
    <location>
        <begin position="24"/>
        <end position="47"/>
    </location>
</feature>
<protein>
    <submittedName>
        <fullName evidence="8">Inner membrane transport protein YdhP</fullName>
    </submittedName>
</protein>
<comment type="subcellular location">
    <subcellularLocation>
        <location evidence="1">Cell membrane</location>
        <topology evidence="1">Multi-pass membrane protein</topology>
    </subcellularLocation>
</comment>
<dbReference type="Proteomes" id="UP000264120">
    <property type="component" value="Chromosome"/>
</dbReference>
<dbReference type="GO" id="GO:0022857">
    <property type="term" value="F:transmembrane transporter activity"/>
    <property type="evidence" value="ECO:0007669"/>
    <property type="project" value="InterPro"/>
</dbReference>
<evidence type="ECO:0000256" key="4">
    <source>
        <dbReference type="ARBA" id="ARBA00022989"/>
    </source>
</evidence>
<dbReference type="EMBL" id="CP023036">
    <property type="protein sequence ID" value="AXY22511.1"/>
    <property type="molecule type" value="Genomic_DNA"/>
</dbReference>
<feature type="transmembrane region" description="Helical" evidence="6">
    <location>
        <begin position="124"/>
        <end position="141"/>
    </location>
</feature>
<dbReference type="InterPro" id="IPR050189">
    <property type="entry name" value="MFS_Efflux_Transporters"/>
</dbReference>
<dbReference type="PANTHER" id="PTHR43124:SF3">
    <property type="entry name" value="CHLORAMPHENICOL EFFLUX PUMP RV0191"/>
    <property type="match status" value="1"/>
</dbReference>
<dbReference type="PROSITE" id="PS50850">
    <property type="entry name" value="MFS"/>
    <property type="match status" value="1"/>
</dbReference>
<feature type="transmembrane region" description="Helical" evidence="6">
    <location>
        <begin position="316"/>
        <end position="338"/>
    </location>
</feature>
<evidence type="ECO:0000259" key="7">
    <source>
        <dbReference type="PROSITE" id="PS50850"/>
    </source>
</evidence>
<sequence length="408" mass="42302">MTDTLTHHGKRVSAPVRPSPHPGLIFFILAMGGFAIGTAEFAAMSLVPMISAGMHVTVPQAGHAIEAYAAGVCVGAPLIAMLGARQSRKYLLIGMLAMYVIGNGLTALVPNYGLLLLCRFMSGLPHGAYFGTAGIVASSLVPPNRRTQAVARVVLGLTIATIGGVPMANGLGLLVGWRWAFVLIAALALCTMLLIICFVPTDPPRPHASALTEIRALRNRQVWLTLGIGVIGFGGIFCVYTYLASILQEVTHAPAYMIPVMLAVFGVGMTVGTMACAWAADRKMMPTIGGTLLVNAAALAGFPGSVHSVWGMMPIVFMIGCGGGLGTVIQSRLLTVAVDAQALAAALNQSAFNLANAIGPMLGGMAISFGLGWESVGWVGACLAMGGFVMWLLTLSDIRAAARRQAGG</sequence>
<feature type="transmembrane region" description="Helical" evidence="6">
    <location>
        <begin position="377"/>
        <end position="395"/>
    </location>
</feature>
<dbReference type="Gene3D" id="1.20.1250.20">
    <property type="entry name" value="MFS general substrate transporter like domains"/>
    <property type="match status" value="2"/>
</dbReference>
<dbReference type="InterPro" id="IPR020846">
    <property type="entry name" value="MFS_dom"/>
</dbReference>
<keyword evidence="5 6" id="KW-0472">Membrane</keyword>
<dbReference type="GO" id="GO:0005886">
    <property type="term" value="C:plasma membrane"/>
    <property type="evidence" value="ECO:0007669"/>
    <property type="project" value="UniProtKB-SubCell"/>
</dbReference>
<feature type="transmembrane region" description="Helical" evidence="6">
    <location>
        <begin position="350"/>
        <end position="371"/>
    </location>
</feature>
<feature type="transmembrane region" description="Helical" evidence="6">
    <location>
        <begin position="153"/>
        <end position="173"/>
    </location>
</feature>
<evidence type="ECO:0000313" key="8">
    <source>
        <dbReference type="EMBL" id="AXY22511.1"/>
    </source>
</evidence>
<evidence type="ECO:0000256" key="2">
    <source>
        <dbReference type="ARBA" id="ARBA00022475"/>
    </source>
</evidence>
<evidence type="ECO:0000256" key="5">
    <source>
        <dbReference type="ARBA" id="ARBA00023136"/>
    </source>
</evidence>
<feature type="transmembrane region" description="Helical" evidence="6">
    <location>
        <begin position="222"/>
        <end position="243"/>
    </location>
</feature>
<evidence type="ECO:0000256" key="3">
    <source>
        <dbReference type="ARBA" id="ARBA00022692"/>
    </source>
</evidence>
<keyword evidence="3 6" id="KW-0812">Transmembrane</keyword>
<keyword evidence="9" id="KW-1185">Reference proteome</keyword>
<dbReference type="RefSeq" id="WP_110546670.1">
    <property type="nucleotide sequence ID" value="NZ_CP023036.1"/>
</dbReference>
<accession>A0A347WCB8</accession>
<evidence type="ECO:0000313" key="9">
    <source>
        <dbReference type="Proteomes" id="UP000264120"/>
    </source>
</evidence>
<dbReference type="InterPro" id="IPR011701">
    <property type="entry name" value="MFS"/>
</dbReference>
<evidence type="ECO:0000256" key="6">
    <source>
        <dbReference type="SAM" id="Phobius"/>
    </source>
</evidence>
<dbReference type="Pfam" id="PF07690">
    <property type="entry name" value="MFS_1"/>
    <property type="match status" value="1"/>
</dbReference>
<feature type="transmembrane region" description="Helical" evidence="6">
    <location>
        <begin position="91"/>
        <end position="112"/>
    </location>
</feature>
<dbReference type="OrthoDB" id="9788453at2"/>
<organism evidence="8 9">
    <name type="scientific">Komagataeibacter saccharivorans</name>
    <dbReference type="NCBI Taxonomy" id="265959"/>
    <lineage>
        <taxon>Bacteria</taxon>
        <taxon>Pseudomonadati</taxon>
        <taxon>Pseudomonadota</taxon>
        <taxon>Alphaproteobacteria</taxon>
        <taxon>Acetobacterales</taxon>
        <taxon>Acetobacteraceae</taxon>
        <taxon>Komagataeibacter</taxon>
    </lineage>
</organism>
<feature type="transmembrane region" description="Helical" evidence="6">
    <location>
        <begin position="67"/>
        <end position="84"/>
    </location>
</feature>
<dbReference type="InterPro" id="IPR036259">
    <property type="entry name" value="MFS_trans_sf"/>
</dbReference>
<dbReference type="KEGG" id="ksc:CD178_01748"/>
<dbReference type="PANTHER" id="PTHR43124">
    <property type="entry name" value="PURINE EFFLUX PUMP PBUE"/>
    <property type="match status" value="1"/>
</dbReference>
<dbReference type="AlphaFoldDB" id="A0A347WCB8"/>
<feature type="transmembrane region" description="Helical" evidence="6">
    <location>
        <begin position="255"/>
        <end position="280"/>
    </location>
</feature>
<feature type="transmembrane region" description="Helical" evidence="6">
    <location>
        <begin position="292"/>
        <end position="310"/>
    </location>
</feature>
<name>A0A347WCB8_9PROT</name>